<dbReference type="SUPFAM" id="SSF53335">
    <property type="entry name" value="S-adenosyl-L-methionine-dependent methyltransferases"/>
    <property type="match status" value="1"/>
</dbReference>
<dbReference type="PROSITE" id="PS50005">
    <property type="entry name" value="TPR"/>
    <property type="match status" value="1"/>
</dbReference>
<dbReference type="CDD" id="cd02440">
    <property type="entry name" value="AdoMet_MTases"/>
    <property type="match status" value="1"/>
</dbReference>
<dbReference type="RefSeq" id="WP_110525095.1">
    <property type="nucleotide sequence ID" value="NZ_QKOE01000008.1"/>
</dbReference>
<keyword evidence="3" id="KW-0808">Transferase</keyword>
<reference evidence="3 4" key="1">
    <citation type="submission" date="2018-06" db="EMBL/GenBank/DDBJ databases">
        <title>Azoarcus communis strain SWub3 genome.</title>
        <authorList>
            <person name="Zorraquino Salvo V."/>
            <person name="Toubiana D."/>
            <person name="Blumwald E."/>
        </authorList>
    </citation>
    <scope>NUCLEOTIDE SEQUENCE [LARGE SCALE GENOMIC DNA]</scope>
    <source>
        <strain evidence="3 4">SWub3</strain>
    </source>
</reference>
<dbReference type="AlphaFoldDB" id="A0A323UY87"/>
<dbReference type="Proteomes" id="UP000248259">
    <property type="component" value="Unassembled WGS sequence"/>
</dbReference>
<keyword evidence="1" id="KW-0802">TPR repeat</keyword>
<name>A0A323UY87_9RHOO</name>
<dbReference type="EMBL" id="QKOE01000008">
    <property type="protein sequence ID" value="PZA16176.1"/>
    <property type="molecule type" value="Genomic_DNA"/>
</dbReference>
<evidence type="ECO:0000313" key="4">
    <source>
        <dbReference type="Proteomes" id="UP000248259"/>
    </source>
</evidence>
<dbReference type="InterPro" id="IPR019734">
    <property type="entry name" value="TPR_rpt"/>
</dbReference>
<comment type="caution">
    <text evidence="3">The sequence shown here is derived from an EMBL/GenBank/DDBJ whole genome shotgun (WGS) entry which is preliminary data.</text>
</comment>
<keyword evidence="4" id="KW-1185">Reference proteome</keyword>
<evidence type="ECO:0000313" key="3">
    <source>
        <dbReference type="EMBL" id="PZA16176.1"/>
    </source>
</evidence>
<dbReference type="Pfam" id="PF08242">
    <property type="entry name" value="Methyltransf_12"/>
    <property type="match status" value="1"/>
</dbReference>
<dbReference type="InterPro" id="IPR029063">
    <property type="entry name" value="SAM-dependent_MTases_sf"/>
</dbReference>
<dbReference type="InterPro" id="IPR013217">
    <property type="entry name" value="Methyltransf_12"/>
</dbReference>
<dbReference type="Gene3D" id="3.40.50.150">
    <property type="entry name" value="Vaccinia Virus protein VP39"/>
    <property type="match status" value="1"/>
</dbReference>
<gene>
    <name evidence="3" type="ORF">DNK49_12730</name>
</gene>
<proteinExistence type="predicted"/>
<keyword evidence="3" id="KW-0489">Methyltransferase</keyword>
<organism evidence="3 4">
    <name type="scientific">Parazoarcus communis SWub3 = DSM 12120</name>
    <dbReference type="NCBI Taxonomy" id="1121029"/>
    <lineage>
        <taxon>Bacteria</taxon>
        <taxon>Pseudomonadati</taxon>
        <taxon>Pseudomonadota</taxon>
        <taxon>Betaproteobacteria</taxon>
        <taxon>Rhodocyclales</taxon>
        <taxon>Zoogloeaceae</taxon>
        <taxon>Parazoarcus</taxon>
    </lineage>
</organism>
<feature type="domain" description="Methyltransferase type 12" evidence="2">
    <location>
        <begin position="113"/>
        <end position="206"/>
    </location>
</feature>
<dbReference type="GO" id="GO:0008168">
    <property type="term" value="F:methyltransferase activity"/>
    <property type="evidence" value="ECO:0007669"/>
    <property type="project" value="UniProtKB-KW"/>
</dbReference>
<sequence>MSSSLYPIARQLLNEGRTAQATEILHAALKLNPADIDSHNLIEGHGLSNNFGTAFGICAQIHPNDEIFRFFANHPSSRNPIRDYLADGWRTLAELMRLSEHIGLRLSACNAFLEFASGYGRFTRHLVKALPAGHLHVSDVMPGSVDFLRDQLHVNGFYSSTDPKQVRFERRFEVIFVLSLFSHLPDSAWLPWLQRLFDALEPGGHLIISTHGTRSAQLAGVTLSEHGYAFFAESESSTLDGQVYGCTYTADPYVRRQVNALHPQARVTHFPAHFWDNQDAYVISRT</sequence>
<protein>
    <submittedName>
        <fullName evidence="3">Methyltransferase type 12</fullName>
    </submittedName>
</protein>
<feature type="repeat" description="TPR" evidence="1">
    <location>
        <begin position="2"/>
        <end position="35"/>
    </location>
</feature>
<evidence type="ECO:0000256" key="1">
    <source>
        <dbReference type="PROSITE-ProRule" id="PRU00339"/>
    </source>
</evidence>
<accession>A0A323UY87</accession>
<evidence type="ECO:0000259" key="2">
    <source>
        <dbReference type="Pfam" id="PF08242"/>
    </source>
</evidence>
<dbReference type="GO" id="GO:0032259">
    <property type="term" value="P:methylation"/>
    <property type="evidence" value="ECO:0007669"/>
    <property type="project" value="UniProtKB-KW"/>
</dbReference>
<dbReference type="OrthoDB" id="9076083at2"/>